<dbReference type="RefSeq" id="WP_162370737.1">
    <property type="nucleotide sequence ID" value="NZ_JAAEEH010000025.1"/>
</dbReference>
<evidence type="ECO:0000313" key="1">
    <source>
        <dbReference type="EMBL" id="NDL68012.1"/>
    </source>
</evidence>
<name>A0A7X5KPF3_9FIRM</name>
<accession>A0A7X5KPF3</accession>
<evidence type="ECO:0000313" key="2">
    <source>
        <dbReference type="Proteomes" id="UP000461585"/>
    </source>
</evidence>
<sequence>MIIGTVRCKCGQLFGFETTLETVACPKCQAEYVAVEHEDVAEEPVVAEEEENE</sequence>
<protein>
    <submittedName>
        <fullName evidence="1">Uncharacterized protein</fullName>
    </submittedName>
</protein>
<proteinExistence type="predicted"/>
<dbReference type="Proteomes" id="UP000461585">
    <property type="component" value="Unassembled WGS sequence"/>
</dbReference>
<keyword evidence="2" id="KW-1185">Reference proteome</keyword>
<dbReference type="EMBL" id="JAAEEH010000025">
    <property type="protein sequence ID" value="NDL68012.1"/>
    <property type="molecule type" value="Genomic_DNA"/>
</dbReference>
<dbReference type="AlphaFoldDB" id="A0A7X5KPF3"/>
<organism evidence="1 2">
    <name type="scientific">Anaerotalea alkaliphila</name>
    <dbReference type="NCBI Taxonomy" id="2662126"/>
    <lineage>
        <taxon>Bacteria</taxon>
        <taxon>Bacillati</taxon>
        <taxon>Bacillota</taxon>
        <taxon>Clostridia</taxon>
        <taxon>Eubacteriales</taxon>
        <taxon>Anaerotalea</taxon>
    </lineage>
</organism>
<comment type="caution">
    <text evidence="1">The sequence shown here is derived from an EMBL/GenBank/DDBJ whole genome shotgun (WGS) entry which is preliminary data.</text>
</comment>
<gene>
    <name evidence="1" type="ORF">GXN74_09700</name>
</gene>
<reference evidence="1 2" key="1">
    <citation type="submission" date="2020-01" db="EMBL/GenBank/DDBJ databases">
        <title>Anaeroalcalibacter tamaniensis gen. nov., sp. nov., moderately halophilic strictly anaerobic fermenter bacterium from mud volcano of Taman peninsula.</title>
        <authorList>
            <person name="Frolova A."/>
            <person name="Merkel A.Y."/>
            <person name="Slobodkin A.I."/>
        </authorList>
    </citation>
    <scope>NUCLEOTIDE SEQUENCE [LARGE SCALE GENOMIC DNA]</scope>
    <source>
        <strain evidence="1 2">F-3ap</strain>
    </source>
</reference>